<accession>A0AAF0CK31</accession>
<organism evidence="1 2">
    <name type="scientific">Microbacterium phage Caron</name>
    <dbReference type="NCBI Taxonomy" id="3028494"/>
    <lineage>
        <taxon>Viruses</taxon>
        <taxon>Duplodnaviria</taxon>
        <taxon>Heunggongvirae</taxon>
        <taxon>Uroviricota</taxon>
        <taxon>Caudoviricetes</taxon>
        <taxon>Casidaviridae</taxon>
        <taxon>Barnstormervirus</taxon>
        <taxon>Barnstormervirus caron</taxon>
    </lineage>
</organism>
<sequence>MANAAKRKGTTYESAIVKHFSEAGIPARRVAQTGALDLGDIHGIDPFVGQCKAYRDLTAALRDGVAGANVQATRAGRPYGVAFVKRPGKPIADGYAVMDVATFTRLLSAIRADAELADRYRDLSDS</sequence>
<dbReference type="EMBL" id="OQ190481">
    <property type="protein sequence ID" value="WDS52073.1"/>
    <property type="molecule type" value="Genomic_DNA"/>
</dbReference>
<evidence type="ECO:0000313" key="2">
    <source>
        <dbReference type="Proteomes" id="UP001219759"/>
    </source>
</evidence>
<gene>
    <name evidence="1" type="primary">47</name>
    <name evidence="1" type="ORF">SEA_CARON_47</name>
</gene>
<evidence type="ECO:0000313" key="1">
    <source>
        <dbReference type="EMBL" id="WDS52073.1"/>
    </source>
</evidence>
<name>A0AAF0CK31_9CAUD</name>
<reference evidence="2" key="1">
    <citation type="submission" date="2023-01" db="EMBL/GenBank/DDBJ databases">
        <authorList>
            <person name="Bendele M."/>
            <person name="Baldwin A.R."/>
            <person name="Chauncey H.A."/>
            <person name="Connelly K.A."/>
            <person name="Daniel I."/>
            <person name="Fitzgerald E.B."/>
            <person name="McKinney B.E."/>
            <person name="Murray D.M."/>
            <person name="Parshall S."/>
            <person name="Stokes L.T."/>
            <person name="Tanaka K.N."/>
            <person name="Vinson E.C."/>
            <person name="Klevikis C."/>
            <person name="Temple L."/>
            <person name="Utz L."/>
            <person name="Rinehart C.A."/>
            <person name="Garlena R.A."/>
            <person name="Russell D.A."/>
            <person name="Jacobs-Sera D."/>
            <person name="Hatfull G.F."/>
        </authorList>
    </citation>
    <scope>NUCLEOTIDE SEQUENCE [LARGE SCALE GENOMIC DNA]</scope>
</reference>
<dbReference type="Proteomes" id="UP001219759">
    <property type="component" value="Segment"/>
</dbReference>
<keyword evidence="2" id="KW-1185">Reference proteome</keyword>
<protein>
    <submittedName>
        <fullName evidence="1">Holliday junction resolvase</fullName>
    </submittedName>
</protein>
<proteinExistence type="predicted"/>